<dbReference type="SUPFAM" id="SSF46894">
    <property type="entry name" value="C-terminal effector domain of the bipartite response regulators"/>
    <property type="match status" value="1"/>
</dbReference>
<dbReference type="Gene3D" id="3.40.50.2300">
    <property type="match status" value="1"/>
</dbReference>
<dbReference type="Pfam" id="PF00072">
    <property type="entry name" value="Response_reg"/>
    <property type="match status" value="1"/>
</dbReference>
<keyword evidence="2" id="KW-0805">Transcription regulation</keyword>
<dbReference type="SUPFAM" id="SSF52172">
    <property type="entry name" value="CheY-like"/>
    <property type="match status" value="1"/>
</dbReference>
<keyword evidence="3" id="KW-0238">DNA-binding</keyword>
<dbReference type="PANTHER" id="PTHR43214:SF41">
    <property type="entry name" value="NITRATE_NITRITE RESPONSE REGULATOR PROTEIN NARP"/>
    <property type="match status" value="1"/>
</dbReference>
<protein>
    <submittedName>
        <fullName evidence="8">Response regulator transcription factor</fullName>
    </submittedName>
</protein>
<dbReference type="Pfam" id="PF00196">
    <property type="entry name" value="GerE"/>
    <property type="match status" value="1"/>
</dbReference>
<keyword evidence="9" id="KW-1185">Reference proteome</keyword>
<evidence type="ECO:0000256" key="3">
    <source>
        <dbReference type="ARBA" id="ARBA00023125"/>
    </source>
</evidence>
<dbReference type="AlphaFoldDB" id="A0A6M1SRA8"/>
<dbReference type="EMBL" id="JAALLT010000001">
    <property type="protein sequence ID" value="NGP75350.1"/>
    <property type="molecule type" value="Genomic_DNA"/>
</dbReference>
<dbReference type="InterPro" id="IPR011006">
    <property type="entry name" value="CheY-like_superfamily"/>
</dbReference>
<keyword evidence="1 5" id="KW-0597">Phosphoprotein</keyword>
<dbReference type="CDD" id="cd17535">
    <property type="entry name" value="REC_NarL-like"/>
    <property type="match status" value="1"/>
</dbReference>
<gene>
    <name evidence="8" type="ORF">G3570_01805</name>
</gene>
<evidence type="ECO:0000256" key="1">
    <source>
        <dbReference type="ARBA" id="ARBA00022553"/>
    </source>
</evidence>
<dbReference type="RefSeq" id="WP_165138577.1">
    <property type="nucleotide sequence ID" value="NZ_JAALLT010000001.1"/>
</dbReference>
<dbReference type="InterPro" id="IPR058245">
    <property type="entry name" value="NreC/VraR/RcsB-like_REC"/>
</dbReference>
<dbReference type="PROSITE" id="PS50043">
    <property type="entry name" value="HTH_LUXR_2"/>
    <property type="match status" value="1"/>
</dbReference>
<dbReference type="InterPro" id="IPR000792">
    <property type="entry name" value="Tscrpt_reg_LuxR_C"/>
</dbReference>
<dbReference type="InterPro" id="IPR016032">
    <property type="entry name" value="Sig_transdc_resp-reg_C-effctor"/>
</dbReference>
<dbReference type="InterPro" id="IPR039420">
    <property type="entry name" value="WalR-like"/>
</dbReference>
<dbReference type="PROSITE" id="PS50110">
    <property type="entry name" value="RESPONSE_REGULATORY"/>
    <property type="match status" value="1"/>
</dbReference>
<dbReference type="PANTHER" id="PTHR43214">
    <property type="entry name" value="TWO-COMPONENT RESPONSE REGULATOR"/>
    <property type="match status" value="1"/>
</dbReference>
<evidence type="ECO:0000259" key="7">
    <source>
        <dbReference type="PROSITE" id="PS50110"/>
    </source>
</evidence>
<dbReference type="GO" id="GO:0003677">
    <property type="term" value="F:DNA binding"/>
    <property type="evidence" value="ECO:0007669"/>
    <property type="project" value="UniProtKB-KW"/>
</dbReference>
<dbReference type="SMART" id="SM00421">
    <property type="entry name" value="HTH_LUXR"/>
    <property type="match status" value="1"/>
</dbReference>
<evidence type="ECO:0000256" key="4">
    <source>
        <dbReference type="ARBA" id="ARBA00023163"/>
    </source>
</evidence>
<dbReference type="PRINTS" id="PR00038">
    <property type="entry name" value="HTHLUXR"/>
</dbReference>
<proteinExistence type="predicted"/>
<reference evidence="8 9" key="1">
    <citation type="submission" date="2020-02" db="EMBL/GenBank/DDBJ databases">
        <title>Balneolaceae bacterium YR4-1, complete genome.</title>
        <authorList>
            <person name="Li Y."/>
            <person name="Wu S."/>
        </authorList>
    </citation>
    <scope>NUCLEOTIDE SEQUENCE [LARGE SCALE GENOMIC DNA]</scope>
    <source>
        <strain evidence="8 9">YR4-1</strain>
    </source>
</reference>
<evidence type="ECO:0000313" key="8">
    <source>
        <dbReference type="EMBL" id="NGP75350.1"/>
    </source>
</evidence>
<evidence type="ECO:0000259" key="6">
    <source>
        <dbReference type="PROSITE" id="PS50043"/>
    </source>
</evidence>
<organism evidence="8 9">
    <name type="scientific">Halalkalibaculum roseum</name>
    <dbReference type="NCBI Taxonomy" id="2709311"/>
    <lineage>
        <taxon>Bacteria</taxon>
        <taxon>Pseudomonadati</taxon>
        <taxon>Balneolota</taxon>
        <taxon>Balneolia</taxon>
        <taxon>Balneolales</taxon>
        <taxon>Balneolaceae</taxon>
        <taxon>Halalkalibaculum</taxon>
    </lineage>
</organism>
<feature type="modified residue" description="4-aspartylphosphate" evidence="5">
    <location>
        <position position="56"/>
    </location>
</feature>
<feature type="domain" description="Response regulatory" evidence="7">
    <location>
        <begin position="5"/>
        <end position="121"/>
    </location>
</feature>
<name>A0A6M1SRA8_9BACT</name>
<evidence type="ECO:0000313" key="9">
    <source>
        <dbReference type="Proteomes" id="UP000473278"/>
    </source>
</evidence>
<dbReference type="SMART" id="SM00448">
    <property type="entry name" value="REC"/>
    <property type="match status" value="1"/>
</dbReference>
<feature type="domain" description="HTH luxR-type" evidence="6">
    <location>
        <begin position="145"/>
        <end position="210"/>
    </location>
</feature>
<accession>A0A6M1SRA8</accession>
<dbReference type="Proteomes" id="UP000473278">
    <property type="component" value="Unassembled WGS sequence"/>
</dbReference>
<evidence type="ECO:0000256" key="2">
    <source>
        <dbReference type="ARBA" id="ARBA00023015"/>
    </source>
</evidence>
<evidence type="ECO:0000256" key="5">
    <source>
        <dbReference type="PROSITE-ProRule" id="PRU00169"/>
    </source>
</evidence>
<comment type="caution">
    <text evidence="8">The sequence shown here is derived from an EMBL/GenBank/DDBJ whole genome shotgun (WGS) entry which is preliminary data.</text>
</comment>
<keyword evidence="4" id="KW-0804">Transcription</keyword>
<dbReference type="InterPro" id="IPR001789">
    <property type="entry name" value="Sig_transdc_resp-reg_receiver"/>
</dbReference>
<sequence>MELVNIVIAEHHKIVRDGIKMILEDVPGIRVTKTVGNKEELLSYSCSEKNMVVILDLDMPDLDKRNTIKKLKEKNSNISILGISDIEDQKQIKHVIVAGVSGYILKKRGKEEIIKAIEVIKNGNQYLCEESIKALVHDNDGDYAFDVEDSSLTYRELEVLELICEEYTNKESADELGISVRTVDAHRRSLLQKTGAKNTAGLVKFAVRNHILSL</sequence>
<dbReference type="GO" id="GO:0006355">
    <property type="term" value="P:regulation of DNA-templated transcription"/>
    <property type="evidence" value="ECO:0007669"/>
    <property type="project" value="InterPro"/>
</dbReference>
<dbReference type="GO" id="GO:0000160">
    <property type="term" value="P:phosphorelay signal transduction system"/>
    <property type="evidence" value="ECO:0007669"/>
    <property type="project" value="InterPro"/>
</dbReference>
<dbReference type="CDD" id="cd06170">
    <property type="entry name" value="LuxR_C_like"/>
    <property type="match status" value="1"/>
</dbReference>